<dbReference type="PROSITE" id="PS51257">
    <property type="entry name" value="PROKAR_LIPOPROTEIN"/>
    <property type="match status" value="1"/>
</dbReference>
<reference evidence="2" key="1">
    <citation type="submission" date="2021-12" db="EMBL/GenBank/DDBJ databases">
        <authorList>
            <person name="Cha I.-T."/>
            <person name="Lee K.-E."/>
            <person name="Park S.-J."/>
        </authorList>
    </citation>
    <scope>NUCLEOTIDE SEQUENCE</scope>
    <source>
        <strain evidence="2">YSM-43</strain>
    </source>
</reference>
<keyword evidence="1" id="KW-0812">Transmembrane</keyword>
<sequence>MEKRIYLFKIVLIFLVLSVFFSCKNKNSNKNIIKAIELTENNSVIKDSIKQLKNKGVNFLVCFVKSDESYQFLSFNLVNDPGTNKYPYNIKTNFEIRNIEGIDILFKDSKDKFFGQKKKSEKKVQELLNKKIICFDCKEWFRDYYFVEFIFCKNNYNNFKSFDSKIQNKEEEIKYKEEKPYHKEVFYPDCN</sequence>
<gene>
    <name evidence="2" type="ORF">LXD69_01570</name>
</gene>
<keyword evidence="1" id="KW-1133">Transmembrane helix</keyword>
<evidence type="ECO:0000256" key="1">
    <source>
        <dbReference type="SAM" id="Phobius"/>
    </source>
</evidence>
<feature type="transmembrane region" description="Helical" evidence="1">
    <location>
        <begin position="6"/>
        <end position="23"/>
    </location>
</feature>
<proteinExistence type="predicted"/>
<accession>A0ABY4HMZ3</accession>
<reference evidence="2" key="2">
    <citation type="submission" date="2022-04" db="EMBL/GenBank/DDBJ databases">
        <title>Complete Genome Sequence of Flavobacterium sediminilitoris YSM-43, Isolated from a Tidal Sediment.</title>
        <authorList>
            <person name="Lee P.A."/>
        </authorList>
    </citation>
    <scope>NUCLEOTIDE SEQUENCE</scope>
    <source>
        <strain evidence="2">YSM-43</strain>
    </source>
</reference>
<evidence type="ECO:0008006" key="4">
    <source>
        <dbReference type="Google" id="ProtNLM"/>
    </source>
</evidence>
<dbReference type="EMBL" id="CP090145">
    <property type="protein sequence ID" value="UOX34215.1"/>
    <property type="molecule type" value="Genomic_DNA"/>
</dbReference>
<dbReference type="RefSeq" id="WP_246916934.1">
    <property type="nucleotide sequence ID" value="NZ_CP090145.1"/>
</dbReference>
<evidence type="ECO:0000313" key="2">
    <source>
        <dbReference type="EMBL" id="UOX34215.1"/>
    </source>
</evidence>
<organism evidence="2 3">
    <name type="scientific">Flavobacterium sediminilitoris</name>
    <dbReference type="NCBI Taxonomy" id="2024526"/>
    <lineage>
        <taxon>Bacteria</taxon>
        <taxon>Pseudomonadati</taxon>
        <taxon>Bacteroidota</taxon>
        <taxon>Flavobacteriia</taxon>
        <taxon>Flavobacteriales</taxon>
        <taxon>Flavobacteriaceae</taxon>
        <taxon>Flavobacterium</taxon>
    </lineage>
</organism>
<keyword evidence="3" id="KW-1185">Reference proteome</keyword>
<keyword evidence="1" id="KW-0472">Membrane</keyword>
<name>A0ABY4HMZ3_9FLAO</name>
<dbReference type="Proteomes" id="UP000830454">
    <property type="component" value="Chromosome"/>
</dbReference>
<protein>
    <recommendedName>
        <fullName evidence="4">Lipoprotein</fullName>
    </recommendedName>
</protein>
<evidence type="ECO:0000313" key="3">
    <source>
        <dbReference type="Proteomes" id="UP000830454"/>
    </source>
</evidence>